<dbReference type="SUPFAM" id="SSF52540">
    <property type="entry name" value="P-loop containing nucleoside triphosphate hydrolases"/>
    <property type="match status" value="1"/>
</dbReference>
<dbReference type="PANTHER" id="PTHR22683">
    <property type="entry name" value="SPORULATION PROTEIN RELATED"/>
    <property type="match status" value="1"/>
</dbReference>
<evidence type="ECO:0000313" key="4">
    <source>
        <dbReference type="EMBL" id="GAH48145.1"/>
    </source>
</evidence>
<evidence type="ECO:0000256" key="1">
    <source>
        <dbReference type="ARBA" id="ARBA00022741"/>
    </source>
</evidence>
<dbReference type="InterPro" id="IPR027417">
    <property type="entry name" value="P-loop_NTPase"/>
</dbReference>
<sequence>PNIVRSIVTLGDIYSEDDKNLTDNLLNIPLGKNLSGNIIYMDIIKMPHILIAGATNSGKSSCLNSIIISLLMKVRPSEVKFIMIDPKMVELSIYNGIPHLLSPVVINPKRAASALAWVAGEMETRFKVLVERNFKSLEMYNFEAKRNENKYENFKPLPYILVFVDELADLMILSASEVEDSICRIAQMGRAVGIHLIISTQRPSVNIITGLIKANIPSRIAFMVTANVDSRVILDCSGAEKLVGKGDMLFLPYYSNRPERIQGAFVTSREIEMITGYI</sequence>
<evidence type="ECO:0000259" key="3">
    <source>
        <dbReference type="PROSITE" id="PS50901"/>
    </source>
</evidence>
<dbReference type="InterPro" id="IPR050206">
    <property type="entry name" value="FtsK/SpoIIIE/SftA"/>
</dbReference>
<evidence type="ECO:0000256" key="2">
    <source>
        <dbReference type="ARBA" id="ARBA00022840"/>
    </source>
</evidence>
<dbReference type="GO" id="GO:0005524">
    <property type="term" value="F:ATP binding"/>
    <property type="evidence" value="ECO:0007669"/>
    <property type="project" value="UniProtKB-KW"/>
</dbReference>
<accession>X1GTF7</accession>
<dbReference type="PANTHER" id="PTHR22683:SF41">
    <property type="entry name" value="DNA TRANSLOCASE FTSK"/>
    <property type="match status" value="1"/>
</dbReference>
<dbReference type="Gene3D" id="3.40.50.300">
    <property type="entry name" value="P-loop containing nucleotide triphosphate hydrolases"/>
    <property type="match status" value="1"/>
</dbReference>
<protein>
    <recommendedName>
        <fullName evidence="3">FtsK domain-containing protein</fullName>
    </recommendedName>
</protein>
<dbReference type="InterPro" id="IPR002543">
    <property type="entry name" value="FtsK_dom"/>
</dbReference>
<feature type="domain" description="FtsK" evidence="3">
    <location>
        <begin position="36"/>
        <end position="231"/>
    </location>
</feature>
<dbReference type="GO" id="GO:0003677">
    <property type="term" value="F:DNA binding"/>
    <property type="evidence" value="ECO:0007669"/>
    <property type="project" value="InterPro"/>
</dbReference>
<dbReference type="AlphaFoldDB" id="X1GTF7"/>
<comment type="caution">
    <text evidence="4">The sequence shown here is derived from an EMBL/GenBank/DDBJ whole genome shotgun (WGS) entry which is preliminary data.</text>
</comment>
<keyword evidence="1" id="KW-0547">Nucleotide-binding</keyword>
<proteinExistence type="predicted"/>
<organism evidence="4">
    <name type="scientific">marine sediment metagenome</name>
    <dbReference type="NCBI Taxonomy" id="412755"/>
    <lineage>
        <taxon>unclassified sequences</taxon>
        <taxon>metagenomes</taxon>
        <taxon>ecological metagenomes</taxon>
    </lineage>
</organism>
<gene>
    <name evidence="4" type="ORF">S03H2_37283</name>
</gene>
<dbReference type="EMBL" id="BARU01022938">
    <property type="protein sequence ID" value="GAH48145.1"/>
    <property type="molecule type" value="Genomic_DNA"/>
</dbReference>
<dbReference type="PROSITE" id="PS50901">
    <property type="entry name" value="FTSK"/>
    <property type="match status" value="1"/>
</dbReference>
<reference evidence="4" key="1">
    <citation type="journal article" date="2014" name="Front. Microbiol.">
        <title>High frequency of phylogenetically diverse reductive dehalogenase-homologous genes in deep subseafloor sedimentary metagenomes.</title>
        <authorList>
            <person name="Kawai M."/>
            <person name="Futagami T."/>
            <person name="Toyoda A."/>
            <person name="Takaki Y."/>
            <person name="Nishi S."/>
            <person name="Hori S."/>
            <person name="Arai W."/>
            <person name="Tsubouchi T."/>
            <person name="Morono Y."/>
            <person name="Uchiyama I."/>
            <person name="Ito T."/>
            <person name="Fujiyama A."/>
            <person name="Inagaki F."/>
            <person name="Takami H."/>
        </authorList>
    </citation>
    <scope>NUCLEOTIDE SEQUENCE</scope>
    <source>
        <strain evidence="4">Expedition CK06-06</strain>
    </source>
</reference>
<feature type="non-terminal residue" evidence="4">
    <location>
        <position position="278"/>
    </location>
</feature>
<dbReference type="Pfam" id="PF01580">
    <property type="entry name" value="FtsK_SpoIIIE"/>
    <property type="match status" value="1"/>
</dbReference>
<keyword evidence="2" id="KW-0067">ATP-binding</keyword>
<name>X1GTF7_9ZZZZ</name>
<feature type="non-terminal residue" evidence="4">
    <location>
        <position position="1"/>
    </location>
</feature>